<evidence type="ECO:0000313" key="3">
    <source>
        <dbReference type="Proteomes" id="UP000267249"/>
    </source>
</evidence>
<accession>A0AAN1QQ08</accession>
<dbReference type="Pfam" id="PF14261">
    <property type="entry name" value="DUF4351"/>
    <property type="match status" value="1"/>
</dbReference>
<sequence>MPYITSIERIGRQEQAIVLVLRQLARRCGKLSPNLLVQVQALSLEQLEGLSDALLDFASIQDLEAWLSQQEG</sequence>
<dbReference type="PANTHER" id="PTHR35586">
    <property type="entry name" value="SLL1691 PROTEIN"/>
    <property type="match status" value="1"/>
</dbReference>
<dbReference type="AlphaFoldDB" id="A0AAN1QQ08"/>
<evidence type="ECO:0000259" key="1">
    <source>
        <dbReference type="Pfam" id="PF14261"/>
    </source>
</evidence>
<reference evidence="2 3" key="1">
    <citation type="journal article" date="2018" name="Sci. Rep.">
        <title>Genome Features and Biochemical Characteristics of a Robust, Fast Growing and Naturally Transformable Cyanobacterium Synechococcus elongatus PCC 11801 Isolated from India.</title>
        <authorList>
            <person name="Jaiswal D."/>
            <person name="Sengupta A."/>
            <person name="Sohoni S."/>
            <person name="Sengupta S."/>
            <person name="Phadnavis A.G."/>
            <person name="Pakrasi H.B."/>
            <person name="Wangikar P.P."/>
        </authorList>
    </citation>
    <scope>NUCLEOTIDE SEQUENCE [LARGE SCALE GENOMIC DNA]</scope>
    <source>
        <strain evidence="2 3">PCC 11801</strain>
    </source>
</reference>
<dbReference type="Proteomes" id="UP000267249">
    <property type="component" value="Chromosome"/>
</dbReference>
<name>A0AAN1QQ08_SYNEL</name>
<dbReference type="PANTHER" id="PTHR35586:SF1">
    <property type="entry name" value="SLL1691 PROTEIN"/>
    <property type="match status" value="1"/>
</dbReference>
<proteinExistence type="predicted"/>
<evidence type="ECO:0000313" key="2">
    <source>
        <dbReference type="EMBL" id="AZB73271.1"/>
    </source>
</evidence>
<dbReference type="EMBL" id="CP030139">
    <property type="protein sequence ID" value="AZB73271.1"/>
    <property type="molecule type" value="Genomic_DNA"/>
</dbReference>
<organism evidence="2 3">
    <name type="scientific">Synechococcus elongatus PCC 11801</name>
    <dbReference type="NCBI Taxonomy" id="2219813"/>
    <lineage>
        <taxon>Bacteria</taxon>
        <taxon>Bacillati</taxon>
        <taxon>Cyanobacteriota</taxon>
        <taxon>Cyanophyceae</taxon>
        <taxon>Synechococcales</taxon>
        <taxon>Synechococcaceae</taxon>
        <taxon>Synechococcus</taxon>
    </lineage>
</organism>
<feature type="domain" description="DUF4351" evidence="1">
    <location>
        <begin position="11"/>
        <end position="67"/>
    </location>
</feature>
<dbReference type="RefSeq" id="WP_208673888.1">
    <property type="nucleotide sequence ID" value="NZ_CP030139.2"/>
</dbReference>
<dbReference type="InterPro" id="IPR025587">
    <property type="entry name" value="DUF4351"/>
</dbReference>
<protein>
    <submittedName>
        <fullName evidence="2">DUF4351 domain-containing protein</fullName>
    </submittedName>
</protein>
<gene>
    <name evidence="2" type="ORF">DOP62_11580</name>
</gene>